<dbReference type="RefSeq" id="WP_070952036.1">
    <property type="nucleotide sequence ID" value="NZ_CP050145.1"/>
</dbReference>
<proteinExistence type="predicted"/>
<dbReference type="GO" id="GO:0016491">
    <property type="term" value="F:oxidoreductase activity"/>
    <property type="evidence" value="ECO:0007669"/>
    <property type="project" value="InterPro"/>
</dbReference>
<dbReference type="PANTHER" id="PTHR37539">
    <property type="entry name" value="SECRETED PROTEIN-RELATED"/>
    <property type="match status" value="1"/>
</dbReference>
<sequence length="415" mass="45141">MSHVTALETPVGNRRRMPSEPLMALLDAVGARPTEAQLATFRKYTLMGDPLADHLVEAMSRLPKGLGRKQFEDALEHGLVSVEDPLPELVAFIEDAEATPYWVDFRKIRRAQRMLRNTPIRLAFLGALAVTLPASFLNERGGNELLTRAGGIEDASAGRLIEAAKWMYSSGEPGGMNRYGNGFKATVRVRLIHAYARSGARAMGGWDEDKFDCPAGQAQTAAGWVPIFAGSISLVAFGAIGTPADLRAILHLWRYQSHLMGLAPELQMDTLTGLGRLAYLIMLTDAGSDQHTRALTQATLDAVTGVYGLPTGGPVAAAVQWAVRRFHAEIAGIAYGPQRKKFGLPAPSPLLLITPVITVCNLTSRVARMMSPRLRTRFEGRQQRILEDAVKRTSRTVSTARREVSQRAPVPAAQA</sequence>
<name>A0A1S1M8T7_MYCCH</name>
<dbReference type="Pfam" id="PF09995">
    <property type="entry name" value="MPAB_Lcp_cat"/>
    <property type="match status" value="1"/>
</dbReference>
<feature type="domain" description="ER-bound oxygenase mpaB/mpaB'/Rubber oxygenase catalytic" evidence="1">
    <location>
        <begin position="153"/>
        <end position="345"/>
    </location>
</feature>
<dbReference type="EMBL" id="MLIS01000001">
    <property type="protein sequence ID" value="OHU79686.1"/>
    <property type="molecule type" value="Genomic_DNA"/>
</dbReference>
<evidence type="ECO:0000259" key="1">
    <source>
        <dbReference type="Pfam" id="PF09995"/>
    </source>
</evidence>
<dbReference type="InterPro" id="IPR018713">
    <property type="entry name" value="MPAB/Lcp_cat_dom"/>
</dbReference>
<organism evidence="2 3">
    <name type="scientific">Mycobacteroides chelonae</name>
    <name type="common">Mycobacterium chelonae</name>
    <dbReference type="NCBI Taxonomy" id="1774"/>
    <lineage>
        <taxon>Bacteria</taxon>
        <taxon>Bacillati</taxon>
        <taxon>Actinomycetota</taxon>
        <taxon>Actinomycetes</taxon>
        <taxon>Mycobacteriales</taxon>
        <taxon>Mycobacteriaceae</taxon>
        <taxon>Mycobacteroides</taxon>
    </lineage>
</organism>
<protein>
    <recommendedName>
        <fullName evidence="1">ER-bound oxygenase mpaB/mpaB'/Rubber oxygenase catalytic domain-containing protein</fullName>
    </recommendedName>
</protein>
<dbReference type="PANTHER" id="PTHR37539:SF1">
    <property type="entry name" value="ER-BOUND OXYGENASE MPAB_MPAB'_RUBBER OXYGENASE CATALYTIC DOMAIN-CONTAINING PROTEIN"/>
    <property type="match status" value="1"/>
</dbReference>
<gene>
    <name evidence="2" type="ORF">BKG84_16085</name>
</gene>
<accession>A0A1S1M8T7</accession>
<dbReference type="Proteomes" id="UP000179441">
    <property type="component" value="Unassembled WGS sequence"/>
</dbReference>
<comment type="caution">
    <text evidence="2">The sequence shown here is derived from an EMBL/GenBank/DDBJ whole genome shotgun (WGS) entry which is preliminary data.</text>
</comment>
<dbReference type="AlphaFoldDB" id="A0A1S1M8T7"/>
<reference evidence="2 3" key="1">
    <citation type="submission" date="2016-10" db="EMBL/GenBank/DDBJ databases">
        <title>Evaluation of Human, Veterinary and Environmental Mycobacterium chelonae Isolates by Core Genome Phylogenomic Analysis, Targeted Gene Comparison, and Anti-microbial Susceptibility Patterns: A Tale of Mistaken Identities.</title>
        <authorList>
            <person name="Fogelson S.B."/>
            <person name="Camus A.C."/>
            <person name="Lorenz W."/>
            <person name="Vasireddy R."/>
            <person name="Vasireddy S."/>
            <person name="Smith T."/>
            <person name="Brown-Elliott B.A."/>
            <person name="Wallace R.J.Jr."/>
            <person name="Hasan N.A."/>
            <person name="Reischl U."/>
            <person name="Sanchez S."/>
        </authorList>
    </citation>
    <scope>NUCLEOTIDE SEQUENCE [LARGE SCALE GENOMIC DNA]</scope>
    <source>
        <strain evidence="2 3">15518</strain>
    </source>
</reference>
<keyword evidence="3" id="KW-1185">Reference proteome</keyword>
<evidence type="ECO:0000313" key="2">
    <source>
        <dbReference type="EMBL" id="OHU79686.1"/>
    </source>
</evidence>
<evidence type="ECO:0000313" key="3">
    <source>
        <dbReference type="Proteomes" id="UP000179441"/>
    </source>
</evidence>
<dbReference type="InterPro" id="IPR037473">
    <property type="entry name" value="Lcp-like"/>
</dbReference>